<evidence type="ECO:0000313" key="10">
    <source>
        <dbReference type="Proteomes" id="UP000001744"/>
    </source>
</evidence>
<dbReference type="Proteomes" id="UP000001744">
    <property type="component" value="Unassembled WGS sequence"/>
</dbReference>
<dbReference type="GO" id="GO:0005634">
    <property type="term" value="C:nucleus"/>
    <property type="evidence" value="ECO:0007669"/>
    <property type="project" value="UniProtKB-SubCell"/>
</dbReference>
<keyword evidence="5" id="KW-0539">Nucleus</keyword>
<evidence type="ECO:0000313" key="8">
    <source>
        <dbReference type="EMBL" id="EEB07139.1"/>
    </source>
</evidence>
<dbReference type="VEuPathDB" id="FungiDB:SJAG_02218"/>
<dbReference type="JaponicusDB" id="SJAG_02218">
    <property type="gene designation" value="mbx1"/>
</dbReference>
<evidence type="ECO:0000259" key="7">
    <source>
        <dbReference type="PROSITE" id="PS50066"/>
    </source>
</evidence>
<evidence type="ECO:0000256" key="6">
    <source>
        <dbReference type="SAM" id="MobiDB-lite"/>
    </source>
</evidence>
<feature type="region of interest" description="Disordered" evidence="6">
    <location>
        <begin position="84"/>
        <end position="106"/>
    </location>
</feature>
<feature type="domain" description="MADS-box" evidence="7">
    <location>
        <begin position="11"/>
        <end position="64"/>
    </location>
</feature>
<dbReference type="HOGENOM" id="CLU_532269_0_0_1"/>
<feature type="compositionally biased region" description="Polar residues" evidence="6">
    <location>
        <begin position="277"/>
        <end position="290"/>
    </location>
</feature>
<dbReference type="STRING" id="402676.B6K1V8"/>
<sequence>MSSGTAYHRTIQRIPEKRAQSVTFNRRKTGLFKKAHELSVLCDAQIAIVVFDPKQICHVYSSEPTEEKCDALLRRYLEKDFVSQDPLRNQRPPDGSENESWRPKRNNVAIVNTYHASTKPKKVAAGGSFSDTADQAAFSIEHETSYHISKQDNRHASQSTACAGDSPPAVLTPTLSSGAGANGGQMVSGSRGPACPAGEFMTPAASESFYERRFDGGAPSRNTPYYNNGMYLTHSRSFSGPEDAFSPVSCMQSQATFEKPAASRLPYTPTVPMARQQPLQPTTSSNTNQMVYPMSPPKTTFRSSDVRTAAYPPSAISSPSRPLGRSNSLHSPRSNYRQINPLMSPHKPHPPVAERRQLPALDVNVYPFVSSDGSDYSSLSQASSATGMHSRHYSLNYFDVNQTDAALAALPDFQVSPTPCETNTAPSSPDPLPTSSTNPVCSERGDWLAMDTTYVDLGAGEKAALPSLPATSPTKVDANFFPPGEESPVLRSNDDYFSTARTSPNLKLWEFS</sequence>
<keyword evidence="10" id="KW-1185">Reference proteome</keyword>
<dbReference type="OrthoDB" id="1898716at2759"/>
<evidence type="ECO:0000256" key="2">
    <source>
        <dbReference type="ARBA" id="ARBA00023015"/>
    </source>
</evidence>
<evidence type="ECO:0000313" key="9">
    <source>
        <dbReference type="JaponicusDB" id="SJAG_02218"/>
    </source>
</evidence>
<organism evidence="8 10">
    <name type="scientific">Schizosaccharomyces japonicus (strain yFS275 / FY16936)</name>
    <name type="common">Fission yeast</name>
    <dbReference type="NCBI Taxonomy" id="402676"/>
    <lineage>
        <taxon>Eukaryota</taxon>
        <taxon>Fungi</taxon>
        <taxon>Dikarya</taxon>
        <taxon>Ascomycota</taxon>
        <taxon>Taphrinomycotina</taxon>
        <taxon>Schizosaccharomycetes</taxon>
        <taxon>Schizosaccharomycetales</taxon>
        <taxon>Schizosaccharomycetaceae</taxon>
        <taxon>Schizosaccharomyces</taxon>
    </lineage>
</organism>
<name>B6K1V8_SCHJY</name>
<dbReference type="Gene3D" id="3.40.1810.10">
    <property type="entry name" value="Transcription factor, MADS-box"/>
    <property type="match status" value="1"/>
</dbReference>
<feature type="region of interest" description="Disordered" evidence="6">
    <location>
        <begin position="146"/>
        <end position="194"/>
    </location>
</feature>
<feature type="region of interest" description="Disordered" evidence="6">
    <location>
        <begin position="274"/>
        <end position="353"/>
    </location>
</feature>
<evidence type="ECO:0000256" key="3">
    <source>
        <dbReference type="ARBA" id="ARBA00023125"/>
    </source>
</evidence>
<dbReference type="InterPro" id="IPR033897">
    <property type="entry name" value="SRF-like_MADS-box"/>
</dbReference>
<feature type="region of interest" description="Disordered" evidence="6">
    <location>
        <begin position="418"/>
        <end position="440"/>
    </location>
</feature>
<evidence type="ECO:0000256" key="4">
    <source>
        <dbReference type="ARBA" id="ARBA00023163"/>
    </source>
</evidence>
<dbReference type="eggNOG" id="KOG0014">
    <property type="taxonomic scope" value="Eukaryota"/>
</dbReference>
<dbReference type="GO" id="GO:0046983">
    <property type="term" value="F:protein dimerization activity"/>
    <property type="evidence" value="ECO:0007669"/>
    <property type="project" value="InterPro"/>
</dbReference>
<keyword evidence="4" id="KW-0804">Transcription</keyword>
<feature type="compositionally biased region" description="Basic and acidic residues" evidence="6">
    <location>
        <begin position="146"/>
        <end position="155"/>
    </location>
</feature>
<dbReference type="RefSeq" id="XP_002173432.1">
    <property type="nucleotide sequence ID" value="XM_002173396.2"/>
</dbReference>
<dbReference type="AlphaFoldDB" id="B6K1V8"/>
<keyword evidence="3" id="KW-0238">DNA-binding</keyword>
<accession>B6K1V8</accession>
<dbReference type="PRINTS" id="PR00404">
    <property type="entry name" value="MADSDOMAIN"/>
</dbReference>
<feature type="compositionally biased region" description="Low complexity" evidence="6">
    <location>
        <begin position="309"/>
        <end position="322"/>
    </location>
</feature>
<keyword evidence="2" id="KW-0805">Transcription regulation</keyword>
<dbReference type="PANTHER" id="PTHR11945:SF534">
    <property type="entry name" value="MYOCYTE-SPECIFIC ENHANCER FACTOR 2"/>
    <property type="match status" value="1"/>
</dbReference>
<dbReference type="GO" id="GO:0000987">
    <property type="term" value="F:cis-regulatory region sequence-specific DNA binding"/>
    <property type="evidence" value="ECO:0007669"/>
    <property type="project" value="InterPro"/>
</dbReference>
<dbReference type="Pfam" id="PF00319">
    <property type="entry name" value="SRF-TF"/>
    <property type="match status" value="1"/>
</dbReference>
<proteinExistence type="predicted"/>
<dbReference type="GeneID" id="7050195"/>
<dbReference type="InterPro" id="IPR002100">
    <property type="entry name" value="TF_MADSbox"/>
</dbReference>
<dbReference type="SMART" id="SM00432">
    <property type="entry name" value="MADS"/>
    <property type="match status" value="1"/>
</dbReference>
<protein>
    <submittedName>
        <fullName evidence="8">MADS-box transcription factor Mbx1</fullName>
    </submittedName>
</protein>
<dbReference type="InterPro" id="IPR036879">
    <property type="entry name" value="TF_MADSbox_sf"/>
</dbReference>
<reference evidence="8 10" key="1">
    <citation type="journal article" date="2011" name="Science">
        <title>Comparative functional genomics of the fission yeasts.</title>
        <authorList>
            <person name="Rhind N."/>
            <person name="Chen Z."/>
            <person name="Yassour M."/>
            <person name="Thompson D.A."/>
            <person name="Haas B.J."/>
            <person name="Habib N."/>
            <person name="Wapinski I."/>
            <person name="Roy S."/>
            <person name="Lin M.F."/>
            <person name="Heiman D.I."/>
            <person name="Young S.K."/>
            <person name="Furuya K."/>
            <person name="Guo Y."/>
            <person name="Pidoux A."/>
            <person name="Chen H.M."/>
            <person name="Robbertse B."/>
            <person name="Goldberg J.M."/>
            <person name="Aoki K."/>
            <person name="Bayne E.H."/>
            <person name="Berlin A.M."/>
            <person name="Desjardins C.A."/>
            <person name="Dobbs E."/>
            <person name="Dukaj L."/>
            <person name="Fan L."/>
            <person name="FitzGerald M.G."/>
            <person name="French C."/>
            <person name="Gujja S."/>
            <person name="Hansen K."/>
            <person name="Keifenheim D."/>
            <person name="Levin J.Z."/>
            <person name="Mosher R.A."/>
            <person name="Mueller C.A."/>
            <person name="Pfiffner J."/>
            <person name="Priest M."/>
            <person name="Russ C."/>
            <person name="Smialowska A."/>
            <person name="Swoboda P."/>
            <person name="Sykes S.M."/>
            <person name="Vaughn M."/>
            <person name="Vengrova S."/>
            <person name="Yoder R."/>
            <person name="Zeng Q."/>
            <person name="Allshire R."/>
            <person name="Baulcombe D."/>
            <person name="Birren B.W."/>
            <person name="Brown W."/>
            <person name="Ekwall K."/>
            <person name="Kellis M."/>
            <person name="Leatherwood J."/>
            <person name="Levin H."/>
            <person name="Margalit H."/>
            <person name="Martienssen R."/>
            <person name="Nieduszynski C.A."/>
            <person name="Spatafora J.W."/>
            <person name="Friedman N."/>
            <person name="Dalgaard J.Z."/>
            <person name="Baumann P."/>
            <person name="Niki H."/>
            <person name="Regev A."/>
            <person name="Nusbaum C."/>
        </authorList>
    </citation>
    <scope>NUCLEOTIDE SEQUENCE [LARGE SCALE GENOMIC DNA]</scope>
    <source>
        <strain evidence="10">yFS275 / FY16936</strain>
    </source>
</reference>
<dbReference type="GO" id="GO:0000981">
    <property type="term" value="F:DNA-binding transcription factor activity, RNA polymerase II-specific"/>
    <property type="evidence" value="ECO:0007669"/>
    <property type="project" value="InterPro"/>
</dbReference>
<dbReference type="EMBL" id="KE651166">
    <property type="protein sequence ID" value="EEB07139.1"/>
    <property type="molecule type" value="Genomic_DNA"/>
</dbReference>
<dbReference type="GO" id="GO:0045944">
    <property type="term" value="P:positive regulation of transcription by RNA polymerase II"/>
    <property type="evidence" value="ECO:0007669"/>
    <property type="project" value="InterPro"/>
</dbReference>
<dbReference type="PANTHER" id="PTHR11945">
    <property type="entry name" value="MADS BOX PROTEIN"/>
    <property type="match status" value="1"/>
</dbReference>
<dbReference type="SUPFAM" id="SSF55455">
    <property type="entry name" value="SRF-like"/>
    <property type="match status" value="1"/>
</dbReference>
<evidence type="ECO:0000256" key="1">
    <source>
        <dbReference type="ARBA" id="ARBA00004123"/>
    </source>
</evidence>
<gene>
    <name evidence="9" type="primary">mbx1</name>
    <name evidence="8" type="ORF">SJAG_02218</name>
</gene>
<evidence type="ECO:0000256" key="5">
    <source>
        <dbReference type="ARBA" id="ARBA00023242"/>
    </source>
</evidence>
<feature type="compositionally biased region" description="Polar residues" evidence="6">
    <location>
        <begin position="325"/>
        <end position="338"/>
    </location>
</feature>
<dbReference type="PROSITE" id="PS50066">
    <property type="entry name" value="MADS_BOX_2"/>
    <property type="match status" value="1"/>
</dbReference>
<dbReference type="CDD" id="cd00266">
    <property type="entry name" value="MADS_SRF_like"/>
    <property type="match status" value="1"/>
</dbReference>
<comment type="subcellular location">
    <subcellularLocation>
        <location evidence="1">Nucleus</location>
    </subcellularLocation>
</comment>